<evidence type="ECO:0000256" key="5">
    <source>
        <dbReference type="ARBA" id="ARBA00023203"/>
    </source>
</evidence>
<dbReference type="FunFam" id="2.60.40.10:FF:000007">
    <property type="entry name" value="Filamin-B isoform C"/>
    <property type="match status" value="2"/>
</dbReference>
<accession>A0A8X7WRP8</accession>
<dbReference type="SUPFAM" id="SSF47576">
    <property type="entry name" value="Calponin-homology domain, CH-domain"/>
    <property type="match status" value="1"/>
</dbReference>
<name>A0A8X7WRP8_POLSE</name>
<dbReference type="PROSITE" id="PS50194">
    <property type="entry name" value="FILAMIN_REPEAT"/>
    <property type="match status" value="22"/>
</dbReference>
<dbReference type="CDD" id="cd21312">
    <property type="entry name" value="CH_FLNA_rpt2"/>
    <property type="match status" value="1"/>
</dbReference>
<feature type="repeat" description="Filamin" evidence="7">
    <location>
        <begin position="1888"/>
        <end position="2035"/>
    </location>
</feature>
<comment type="caution">
    <text evidence="10">The sequence shown here is derived from an EMBL/GenBank/DDBJ whole genome shotgun (WGS) entry which is preliminary data.</text>
</comment>
<dbReference type="FunFam" id="2.60.40.10:FF:000118">
    <property type="entry name" value="filamin-C isoform X2"/>
    <property type="match status" value="1"/>
</dbReference>
<dbReference type="SMART" id="SM00557">
    <property type="entry name" value="IG_FLMN"/>
    <property type="match status" value="21"/>
</dbReference>
<evidence type="ECO:0000313" key="10">
    <source>
        <dbReference type="EMBL" id="KAG2455557.1"/>
    </source>
</evidence>
<dbReference type="FunFam" id="2.60.40.10:FF:000115">
    <property type="entry name" value="filamin-C isoform X1"/>
    <property type="match status" value="1"/>
</dbReference>
<reference evidence="10 11" key="1">
    <citation type="journal article" date="2021" name="Cell">
        <title>Tracing the genetic footprints of vertebrate landing in non-teleost ray-finned fishes.</title>
        <authorList>
            <person name="Bi X."/>
            <person name="Wang K."/>
            <person name="Yang L."/>
            <person name="Pan H."/>
            <person name="Jiang H."/>
            <person name="Wei Q."/>
            <person name="Fang M."/>
            <person name="Yu H."/>
            <person name="Zhu C."/>
            <person name="Cai Y."/>
            <person name="He Y."/>
            <person name="Gan X."/>
            <person name="Zeng H."/>
            <person name="Yu D."/>
            <person name="Zhu Y."/>
            <person name="Jiang H."/>
            <person name="Qiu Q."/>
            <person name="Yang H."/>
            <person name="Zhang Y.E."/>
            <person name="Wang W."/>
            <person name="Zhu M."/>
            <person name="He S."/>
            <person name="Zhang G."/>
        </authorList>
    </citation>
    <scope>NUCLEOTIDE SEQUENCE [LARGE SCALE GENOMIC DNA]</scope>
    <source>
        <strain evidence="10">Bchr_013</strain>
    </source>
</reference>
<dbReference type="FunFam" id="2.60.40.10:FF:000001">
    <property type="entry name" value="Filamin-C isoform b"/>
    <property type="match status" value="4"/>
</dbReference>
<dbReference type="FunFam" id="2.60.40.10:FF:000168">
    <property type="entry name" value="filamin-C isoform X2"/>
    <property type="match status" value="1"/>
</dbReference>
<dbReference type="InterPro" id="IPR013783">
    <property type="entry name" value="Ig-like_fold"/>
</dbReference>
<dbReference type="GO" id="GO:0030036">
    <property type="term" value="P:actin cytoskeleton organization"/>
    <property type="evidence" value="ECO:0007669"/>
    <property type="project" value="InterPro"/>
</dbReference>
<feature type="repeat" description="Filamin" evidence="7">
    <location>
        <begin position="594"/>
        <end position="686"/>
    </location>
</feature>
<feature type="compositionally biased region" description="Polar residues" evidence="8">
    <location>
        <begin position="1"/>
        <end position="10"/>
    </location>
</feature>
<dbReference type="InterPro" id="IPR036872">
    <property type="entry name" value="CH_dom_sf"/>
</dbReference>
<keyword evidence="4" id="KW-0677">Repeat</keyword>
<evidence type="ECO:0000256" key="2">
    <source>
        <dbReference type="ARBA" id="ARBA00009238"/>
    </source>
</evidence>
<dbReference type="GO" id="GO:0005856">
    <property type="term" value="C:cytoskeleton"/>
    <property type="evidence" value="ECO:0007669"/>
    <property type="project" value="UniProtKB-SubCell"/>
</dbReference>
<feature type="region of interest" description="Disordered" evidence="8">
    <location>
        <begin position="1291"/>
        <end position="1313"/>
    </location>
</feature>
<feature type="non-terminal residue" evidence="10">
    <location>
        <position position="2400"/>
    </location>
</feature>
<feature type="region of interest" description="Disordered" evidence="8">
    <location>
        <begin position="1"/>
        <end position="38"/>
    </location>
</feature>
<sequence>MSSTHPRLNQSSAASPAAAAANTDKDAEMPATEKDLAEDAPWKKIQQNTFTRWCNEHLKCVNKRIANLQTDLSDGLRLIALLEVLSQKKMFRKYNQRPTFRQMQLENVSVALEFLDRENIKLVSIDSKAIVDGNLKLILGLIWTLILHYSISMPMWDEEEDEEVKKQTPKQRLLGWIQNKLPQLPITNFSKDWQSGRALGALVDSCAPGLCPDWDSWDQTKPVDNAREAMQQADDWLGIPQVITPEEIVDPNVDEHSVMTYLSQFPKAKLKPGAPLRPKLNPKKARAYGPGIEPTGNMVMKRAEFTVETISAGLGEVLVYVEDPAGHKEEAKVTANNDKNRTYSVYYIPKVTGPHKVTVLFAGQHISKSPFEVDVSMAQGDASKVTAQGPGLEPSGNIANKTTYFEIFTAGAGVGDVEVVIIDPSGKKDTVECQVEDKGNSTYRCTYKPKQEGPHTIIINFGGAQIPKSPFTVTIGEACNPSLCRAKGRGLQPKGVRIKETADFKVYTKGAGTGDLKVTIKGPSKHFGFPLSKKKEGLTEAFFSEGLEEPVKQKDLGDGVYAYEYYPKTPGNYIVTITWGGQQIPRSPFEVKVGTEAGPQKVRAWGPGLEGGVVGKSADFVVEAVGDDVGTLGFSVEGPSQAKIECDDKGDGSCDVRYWPTEPGEYAVHVLCNNEDIQYSPFMADIKAAPKDFYPDKVKAFGPGLEKTGLAVGKPAEFTVDAKQGGKAPLKIQAQDGEGNPVDVQVKDNGNGTYSCSYTPRKPLKHTAMVSWGSVNIPDSPFRVSTMNVGAGSHPNKVKVSGPGVAKTGLKAHEPTYFTVDCAEAGQGDISIGIKCAPGVVGPAEADIDFDIIRNDNDTFTVKYTPPGAGSYTIMVLFADKAIPMSPVRVKVDPSHDASKVKAEGPGLNRSGIELCKPTHFTVNTKAAGKAKLDVQFTGQNKGEAVKDFEIVNNHDSTYTVKYTPVQQHGSKCNLWRRPHSKESLFCWVAPALDLSKIKVAGLGDKLEVGKDQEFTVKSKGAGGQGKVTAKITGPLGKSVPCKVEPGLSPDNSVVRFIPRDQGPHEVELAYDGVPVPGSPFPVEAVPPTDPSKVLCSGPGLEHAKVGETGKFIVDCTNAGPAELTIEIISDNGMEAEVHIQDNGDGTYTITYIPLYPGVYTITIRYGGQDVPNFPTRVIVEPAIDSSGVKVFGPGVEGKGVYREATTDFTVDARALTKTGGNHIKTRINNPSGNRTDALIRDLGDGIYQVEYTPYEEGIHSVEVAYDEAPVPNSPFRVPVTEGCDPSRVRVHGPGLQSGTTNKPNKFTVETRGAGTGGLGLAVEGPSEAKMSCTDNKDGSCSVEYIPYEPGTYNLNITYGGHPVRGSPFSVPVHDVVDATKVKCQGLGLGNNVRANIPQTFTVDASKAGVAPLQVRVQGPKGVVEPVEVVDNGDQTHTVNYVPTREGPYSVNVLYGDEEIPRSPFKFKVLPTHDASKVKASGPGLNTTGVTASLPVEFTIDAKDAGEGLLAVQITDPEGKPKKANIRDNQDGTYLVSYVPDMTGRYTILIKYGGDEIPYSPYRIRALPTGDASKCTVTGAGVGPTIQIGEQTVITVDAKAAGKGKVTCTVCTPDGTEVDVDVVENPDGTFDIFYTAPQPGKYVICVRFGGEHIPNSPFQVTATDRSMGMNGLDVAGLRPFDLVIPFTIKKGEITGDVRMPSGKIAKPDITDNKDGTVTVKYAPTEAGLHEMDIKYDGMHIPGGLSLAIEGPSKADISCTDNQDGTCTVSYLPVLPGDYNILVKYNDKHIAGSPFVSKITGDDTMRMSQLKVGSSADIPLDIGEADLSQLTASVTTPSKREEPCLLKMLRNGHVGVSFVPKEIGEHLVNIKKNGRHLPSSPISVLISQSEIGDASRVRVSGPGLTEGRTFEPAEFIIDTREAGYGGLSLSIEGPSKVDINTEDQEDGTCKVTYCPTEPGNYIINIKFADQHVPEIDVSEMTAQVTSPSGKIHKAEIMEGENNTYCIRFVPTEMGVHTVSVKYQGHHVPGSPFQFTVGPLGEGGAHKVRAGGPGLERAEAGFPAEFSIWTREAGAGGLSIAVEGPSKAEIAFEDRKDGSCGVSYVVQEPGKLTVDSGDYEVSIKFNDEHIPDSPFIVPVASPSDDARRLTVASLQESGLKVNQPASFAVSLNGAKGVIDAKVHSPSGALEECCVTEIDEGSPCEFIVNNSAAGPGALAVTIDGPSKVKMDCQECPEGYRVTYTPMAPGNYLISIKYGGPYHIVGSPFKAKITGPRLASSHSLHETSSFLVDSVSRSAVPLQQGALIRGASDASQVVAKGPGLSKAVVGQKNSFSVDCSKAGNNMLLVGVHGPKVPCEEIVVKHLGNRNYNVTYLLKDKGDYILVVKWGDEHIPGSPYQVSVP</sequence>
<feature type="repeat" description="Filamin" evidence="7">
    <location>
        <begin position="690"/>
        <end position="786"/>
    </location>
</feature>
<feature type="compositionally biased region" description="Basic and acidic residues" evidence="8">
    <location>
        <begin position="23"/>
        <end position="38"/>
    </location>
</feature>
<dbReference type="Gene3D" id="2.60.40.10">
    <property type="entry name" value="Immunoglobulins"/>
    <property type="match status" value="23"/>
</dbReference>
<feature type="repeat" description="Filamin" evidence="7">
    <location>
        <begin position="1281"/>
        <end position="1373"/>
    </location>
</feature>
<dbReference type="Gene3D" id="1.10.418.10">
    <property type="entry name" value="Calponin-like domain"/>
    <property type="match status" value="2"/>
</dbReference>
<dbReference type="SMART" id="SM00033">
    <property type="entry name" value="CH"/>
    <property type="match status" value="2"/>
</dbReference>
<comment type="similarity">
    <text evidence="2">Belongs to the filamin family.</text>
</comment>
<dbReference type="GO" id="GO:0051015">
    <property type="term" value="F:actin filament binding"/>
    <property type="evidence" value="ECO:0007669"/>
    <property type="project" value="InterPro"/>
</dbReference>
<dbReference type="FunFam" id="2.60.40.10:FF:000154">
    <property type="entry name" value="filamin-B isoform X1"/>
    <property type="match status" value="1"/>
</dbReference>
<dbReference type="PANTHER" id="PTHR38537">
    <property type="entry name" value="JITTERBUG, ISOFORM N"/>
    <property type="match status" value="1"/>
</dbReference>
<keyword evidence="6" id="KW-0206">Cytoskeleton</keyword>
<dbReference type="InterPro" id="IPR017868">
    <property type="entry name" value="Filamin/ABP280_repeat-like"/>
</dbReference>
<feature type="repeat" description="Filamin" evidence="7">
    <location>
        <begin position="1374"/>
        <end position="1469"/>
    </location>
</feature>
<feature type="repeat" description="Filamin" evidence="7">
    <location>
        <begin position="2038"/>
        <end position="2137"/>
    </location>
</feature>
<dbReference type="FunFam" id="2.60.40.10:FF:000157">
    <property type="entry name" value="filamin-C isoform X1"/>
    <property type="match status" value="1"/>
</dbReference>
<gene>
    <name evidence="10" type="primary">Flna</name>
    <name evidence="10" type="ORF">GTO96_0007244</name>
</gene>
<dbReference type="FunFam" id="1.10.418.10:FF:000006">
    <property type="entry name" value="Filamin-B isoform A"/>
    <property type="match status" value="1"/>
</dbReference>
<feature type="repeat" description="Filamin" evidence="7">
    <location>
        <begin position="1181"/>
        <end position="1280"/>
    </location>
</feature>
<dbReference type="FunFam" id="2.60.40.10:FF:000126">
    <property type="entry name" value="filamin-C isoform X1"/>
    <property type="match status" value="1"/>
</dbReference>
<feature type="repeat" description="Filamin" evidence="7">
    <location>
        <begin position="2198"/>
        <end position="2269"/>
    </location>
</feature>
<dbReference type="FunFam" id="2.60.40.10:FF:000140">
    <property type="entry name" value="FiLamiN (Actin binding protein) homolog"/>
    <property type="match status" value="1"/>
</dbReference>
<protein>
    <submittedName>
        <fullName evidence="10">FLNA protein</fullName>
    </submittedName>
</protein>
<dbReference type="Proteomes" id="UP000886611">
    <property type="component" value="Unassembled WGS sequence"/>
</dbReference>
<dbReference type="FunFam" id="1.10.418.10:FF:000008">
    <property type="entry name" value="Filamin-B isoform C"/>
    <property type="match status" value="1"/>
</dbReference>
<dbReference type="PANTHER" id="PTHR38537:SF5">
    <property type="entry name" value="FILAMIN-A"/>
    <property type="match status" value="1"/>
</dbReference>
<dbReference type="Pfam" id="PF00630">
    <property type="entry name" value="Filamin"/>
    <property type="match status" value="22"/>
</dbReference>
<dbReference type="FunFam" id="2.60.40.10:FF:000105">
    <property type="entry name" value="filamin-C isoform X1"/>
    <property type="match status" value="1"/>
</dbReference>
<feature type="repeat" description="Filamin" evidence="7">
    <location>
        <begin position="790"/>
        <end position="892"/>
    </location>
</feature>
<feature type="domain" description="Calponin-homology (CH)" evidence="9">
    <location>
        <begin position="44"/>
        <end position="150"/>
    </location>
</feature>
<feature type="repeat" description="Filamin" evidence="7">
    <location>
        <begin position="377"/>
        <end position="475"/>
    </location>
</feature>
<keyword evidence="3" id="KW-0963">Cytoplasm</keyword>
<feature type="repeat" description="Filamin" evidence="7">
    <location>
        <begin position="1086"/>
        <end position="1180"/>
    </location>
</feature>
<evidence type="ECO:0000313" key="11">
    <source>
        <dbReference type="Proteomes" id="UP000886611"/>
    </source>
</evidence>
<dbReference type="InterPro" id="IPR001298">
    <property type="entry name" value="Filamin/ABP280_rpt"/>
</dbReference>
<evidence type="ECO:0000256" key="8">
    <source>
        <dbReference type="SAM" id="MobiDB-lite"/>
    </source>
</evidence>
<feature type="repeat" description="Filamin" evidence="7">
    <location>
        <begin position="476"/>
        <end position="593"/>
    </location>
</feature>
<feature type="repeat" description="Filamin" evidence="7">
    <location>
        <begin position="990"/>
        <end position="1085"/>
    </location>
</feature>
<feature type="repeat" description="Filamin" evidence="7">
    <location>
        <begin position="1567"/>
        <end position="1662"/>
    </location>
</feature>
<feature type="repeat" description="Filamin" evidence="7">
    <location>
        <begin position="1691"/>
        <end position="1742"/>
    </location>
</feature>
<evidence type="ECO:0000256" key="7">
    <source>
        <dbReference type="PROSITE-ProRule" id="PRU00087"/>
    </source>
</evidence>
<evidence type="ECO:0000256" key="1">
    <source>
        <dbReference type="ARBA" id="ARBA00004245"/>
    </source>
</evidence>
<feature type="domain" description="Calponin-homology (CH)" evidence="9">
    <location>
        <begin position="167"/>
        <end position="270"/>
    </location>
</feature>
<feature type="repeat" description="Filamin" evidence="7">
    <location>
        <begin position="1788"/>
        <end position="1885"/>
    </location>
</feature>
<dbReference type="EMBL" id="JAATIS010009265">
    <property type="protein sequence ID" value="KAG2455557.1"/>
    <property type="molecule type" value="Genomic_DNA"/>
</dbReference>
<dbReference type="InterPro" id="IPR001715">
    <property type="entry name" value="CH_dom"/>
</dbReference>
<feature type="non-terminal residue" evidence="10">
    <location>
        <position position="1"/>
    </location>
</feature>
<dbReference type="FunFam" id="2.60.40.10:FF:000122">
    <property type="entry name" value="filamin-C isoform X2"/>
    <property type="match status" value="1"/>
</dbReference>
<feature type="repeat" description="Filamin" evidence="7">
    <location>
        <begin position="893"/>
        <end position="967"/>
    </location>
</feature>
<feature type="repeat" description="Filamin" evidence="7">
    <location>
        <begin position="2305"/>
        <end position="2399"/>
    </location>
</feature>
<dbReference type="InterPro" id="IPR014756">
    <property type="entry name" value="Ig_E-set"/>
</dbReference>
<keyword evidence="11" id="KW-1185">Reference proteome</keyword>
<proteinExistence type="inferred from homology"/>
<feature type="compositionally biased region" description="Low complexity" evidence="8">
    <location>
        <begin position="11"/>
        <end position="21"/>
    </location>
</feature>
<organism evidence="10 11">
    <name type="scientific">Polypterus senegalus</name>
    <name type="common">Senegal bichir</name>
    <dbReference type="NCBI Taxonomy" id="55291"/>
    <lineage>
        <taxon>Eukaryota</taxon>
        <taxon>Metazoa</taxon>
        <taxon>Chordata</taxon>
        <taxon>Craniata</taxon>
        <taxon>Vertebrata</taxon>
        <taxon>Euteleostomi</taxon>
        <taxon>Actinopterygii</taxon>
        <taxon>Polypteriformes</taxon>
        <taxon>Polypteridae</taxon>
        <taxon>Polypterus</taxon>
    </lineage>
</organism>
<feature type="repeat" description="Filamin" evidence="7">
    <location>
        <begin position="1744"/>
        <end position="1792"/>
    </location>
</feature>
<dbReference type="PROSITE" id="PS00019">
    <property type="entry name" value="ACTININ_1"/>
    <property type="match status" value="1"/>
</dbReference>
<dbReference type="PROSITE" id="PS50021">
    <property type="entry name" value="CH"/>
    <property type="match status" value="2"/>
</dbReference>
<dbReference type="FunFam" id="2.60.40.10:FF:000096">
    <property type="entry name" value="filamin-C isoform X2"/>
    <property type="match status" value="1"/>
</dbReference>
<evidence type="ECO:0000256" key="3">
    <source>
        <dbReference type="ARBA" id="ARBA00022490"/>
    </source>
</evidence>
<dbReference type="CDD" id="cd21308">
    <property type="entry name" value="CH_FLNA_rpt1"/>
    <property type="match status" value="1"/>
</dbReference>
<dbReference type="SUPFAM" id="SSF81296">
    <property type="entry name" value="E set domains"/>
    <property type="match status" value="23"/>
</dbReference>
<feature type="repeat" description="Filamin" evidence="7">
    <location>
        <begin position="1470"/>
        <end position="1566"/>
    </location>
</feature>
<dbReference type="FunFam" id="2.60.40.10:FF:000092">
    <property type="entry name" value="Filamin-B isoform B"/>
    <property type="match status" value="1"/>
</dbReference>
<evidence type="ECO:0000256" key="6">
    <source>
        <dbReference type="ARBA" id="ARBA00023212"/>
    </source>
</evidence>
<evidence type="ECO:0000259" key="9">
    <source>
        <dbReference type="PROSITE" id="PS50021"/>
    </source>
</evidence>
<keyword evidence="5" id="KW-0009">Actin-binding</keyword>
<feature type="repeat" description="Filamin" evidence="7">
    <location>
        <begin position="277"/>
        <end position="375"/>
    </location>
</feature>
<dbReference type="FunFam" id="2.60.40.10:FF:000042">
    <property type="entry name" value="Filamin-B isoform B"/>
    <property type="match status" value="1"/>
</dbReference>
<feature type="repeat" description="Filamin" evidence="7">
    <location>
        <begin position="2139"/>
        <end position="2197"/>
    </location>
</feature>
<evidence type="ECO:0000256" key="4">
    <source>
        <dbReference type="ARBA" id="ARBA00022737"/>
    </source>
</evidence>
<comment type="subcellular location">
    <subcellularLocation>
        <location evidence="1">Cytoplasm</location>
        <location evidence="1">Cytoskeleton</location>
    </subcellularLocation>
</comment>
<dbReference type="InterPro" id="IPR044801">
    <property type="entry name" value="Filamin"/>
</dbReference>
<dbReference type="Pfam" id="PF00307">
    <property type="entry name" value="CH"/>
    <property type="match status" value="2"/>
</dbReference>
<dbReference type="InterPro" id="IPR001589">
    <property type="entry name" value="Actinin_actin-bd_CS"/>
</dbReference>
<dbReference type="PROSITE" id="PS00020">
    <property type="entry name" value="ACTININ_2"/>
    <property type="match status" value="1"/>
</dbReference>